<feature type="transmembrane region" description="Helical" evidence="2">
    <location>
        <begin position="233"/>
        <end position="253"/>
    </location>
</feature>
<keyword evidence="2" id="KW-0812">Transmembrane</keyword>
<evidence type="ECO:0000256" key="2">
    <source>
        <dbReference type="SAM" id="Phobius"/>
    </source>
</evidence>
<comment type="caution">
    <text evidence="3">The sequence shown here is derived from an EMBL/GenBank/DDBJ whole genome shotgun (WGS) entry which is preliminary data.</text>
</comment>
<name>A0A9P5JZT8_9AGAM</name>
<accession>A0A9P5JZT8</accession>
<feature type="transmembrane region" description="Helical" evidence="2">
    <location>
        <begin position="63"/>
        <end position="85"/>
    </location>
</feature>
<feature type="region of interest" description="Disordered" evidence="1">
    <location>
        <begin position="328"/>
        <end position="349"/>
    </location>
</feature>
<feature type="transmembrane region" description="Helical" evidence="2">
    <location>
        <begin position="29"/>
        <end position="51"/>
    </location>
</feature>
<dbReference type="Proteomes" id="UP000759537">
    <property type="component" value="Unassembled WGS sequence"/>
</dbReference>
<dbReference type="EMBL" id="WHVB01000017">
    <property type="protein sequence ID" value="KAF8474374.1"/>
    <property type="molecule type" value="Genomic_DNA"/>
</dbReference>
<evidence type="ECO:0000256" key="1">
    <source>
        <dbReference type="SAM" id="MobiDB-lite"/>
    </source>
</evidence>
<reference evidence="3" key="1">
    <citation type="submission" date="2019-10" db="EMBL/GenBank/DDBJ databases">
        <authorList>
            <consortium name="DOE Joint Genome Institute"/>
            <person name="Kuo A."/>
            <person name="Miyauchi S."/>
            <person name="Kiss E."/>
            <person name="Drula E."/>
            <person name="Kohler A."/>
            <person name="Sanchez-Garcia M."/>
            <person name="Andreopoulos B."/>
            <person name="Barry K.W."/>
            <person name="Bonito G."/>
            <person name="Buee M."/>
            <person name="Carver A."/>
            <person name="Chen C."/>
            <person name="Cichocki N."/>
            <person name="Clum A."/>
            <person name="Culley D."/>
            <person name="Crous P.W."/>
            <person name="Fauchery L."/>
            <person name="Girlanda M."/>
            <person name="Hayes R."/>
            <person name="Keri Z."/>
            <person name="LaButti K."/>
            <person name="Lipzen A."/>
            <person name="Lombard V."/>
            <person name="Magnuson J."/>
            <person name="Maillard F."/>
            <person name="Morin E."/>
            <person name="Murat C."/>
            <person name="Nolan M."/>
            <person name="Ohm R."/>
            <person name="Pangilinan J."/>
            <person name="Pereira M."/>
            <person name="Perotto S."/>
            <person name="Peter M."/>
            <person name="Riley R."/>
            <person name="Sitrit Y."/>
            <person name="Stielow B."/>
            <person name="Szollosi G."/>
            <person name="Zifcakova L."/>
            <person name="Stursova M."/>
            <person name="Spatafora J.W."/>
            <person name="Tedersoo L."/>
            <person name="Vaario L.-M."/>
            <person name="Yamada A."/>
            <person name="Yan M."/>
            <person name="Wang P."/>
            <person name="Xu J."/>
            <person name="Bruns T."/>
            <person name="Baldrian P."/>
            <person name="Vilgalys R."/>
            <person name="Henrissat B."/>
            <person name="Grigoriev I.V."/>
            <person name="Hibbett D."/>
            <person name="Nagy L.G."/>
            <person name="Martin F.M."/>
        </authorList>
    </citation>
    <scope>NUCLEOTIDE SEQUENCE</scope>
    <source>
        <strain evidence="3">Prilba</strain>
    </source>
</reference>
<proteinExistence type="predicted"/>
<evidence type="ECO:0000313" key="3">
    <source>
        <dbReference type="EMBL" id="KAF8474374.1"/>
    </source>
</evidence>
<keyword evidence="4" id="KW-1185">Reference proteome</keyword>
<feature type="transmembrane region" description="Helical" evidence="2">
    <location>
        <begin position="97"/>
        <end position="123"/>
    </location>
</feature>
<dbReference type="OrthoDB" id="2548432at2759"/>
<evidence type="ECO:0000313" key="4">
    <source>
        <dbReference type="Proteomes" id="UP000759537"/>
    </source>
</evidence>
<gene>
    <name evidence="3" type="ORF">DFH94DRAFT_126472</name>
</gene>
<keyword evidence="2" id="KW-0472">Membrane</keyword>
<keyword evidence="2" id="KW-1133">Transmembrane helix</keyword>
<sequence length="349" mass="37657">MLLPKLPLLPTLEISPVPEQIFLGTIKGLLSFVINLSLLDSSLILLIVLLVHANPSTRQKATVLLGVLLLVFGLEVSFVNVYALLCSWLSPSTTLEPLTVVIMGILNGVTPIITDSILLLHIVIDRMEHSKSHIRLAMTMAPPVLLKFGRLGNAAIYIVACAGFVLNSVTSGDGVPDMDILDAARVRSMEIACALQIIDNSYHLVVYYLTAFEQRRKAMLSHARSETSTTPSGLVAILLASGGNILLPILLSTTQLAVSRHWPDSDIPQHVEQIKVIVNVAGAATTSLVAVLHRWNPKRMLAAAEAEAAALARQVVVDATETTALLGDQSGSHLKRKMSKERRVGEENA</sequence>
<dbReference type="AlphaFoldDB" id="A0A9P5JZT8"/>
<protein>
    <submittedName>
        <fullName evidence="3">Uncharacterized protein</fullName>
    </submittedName>
</protein>
<feature type="transmembrane region" description="Helical" evidence="2">
    <location>
        <begin position="144"/>
        <end position="169"/>
    </location>
</feature>
<organism evidence="3 4">
    <name type="scientific">Russula ochroleuca</name>
    <dbReference type="NCBI Taxonomy" id="152965"/>
    <lineage>
        <taxon>Eukaryota</taxon>
        <taxon>Fungi</taxon>
        <taxon>Dikarya</taxon>
        <taxon>Basidiomycota</taxon>
        <taxon>Agaricomycotina</taxon>
        <taxon>Agaricomycetes</taxon>
        <taxon>Russulales</taxon>
        <taxon>Russulaceae</taxon>
        <taxon>Russula</taxon>
    </lineage>
</organism>
<reference evidence="3" key="2">
    <citation type="journal article" date="2020" name="Nat. Commun.">
        <title>Large-scale genome sequencing of mycorrhizal fungi provides insights into the early evolution of symbiotic traits.</title>
        <authorList>
            <person name="Miyauchi S."/>
            <person name="Kiss E."/>
            <person name="Kuo A."/>
            <person name="Drula E."/>
            <person name="Kohler A."/>
            <person name="Sanchez-Garcia M."/>
            <person name="Morin E."/>
            <person name="Andreopoulos B."/>
            <person name="Barry K.W."/>
            <person name="Bonito G."/>
            <person name="Buee M."/>
            <person name="Carver A."/>
            <person name="Chen C."/>
            <person name="Cichocki N."/>
            <person name="Clum A."/>
            <person name="Culley D."/>
            <person name="Crous P.W."/>
            <person name="Fauchery L."/>
            <person name="Girlanda M."/>
            <person name="Hayes R.D."/>
            <person name="Keri Z."/>
            <person name="LaButti K."/>
            <person name="Lipzen A."/>
            <person name="Lombard V."/>
            <person name="Magnuson J."/>
            <person name="Maillard F."/>
            <person name="Murat C."/>
            <person name="Nolan M."/>
            <person name="Ohm R.A."/>
            <person name="Pangilinan J."/>
            <person name="Pereira M.F."/>
            <person name="Perotto S."/>
            <person name="Peter M."/>
            <person name="Pfister S."/>
            <person name="Riley R."/>
            <person name="Sitrit Y."/>
            <person name="Stielow J.B."/>
            <person name="Szollosi G."/>
            <person name="Zifcakova L."/>
            <person name="Stursova M."/>
            <person name="Spatafora J.W."/>
            <person name="Tedersoo L."/>
            <person name="Vaario L.M."/>
            <person name="Yamada A."/>
            <person name="Yan M."/>
            <person name="Wang P."/>
            <person name="Xu J."/>
            <person name="Bruns T."/>
            <person name="Baldrian P."/>
            <person name="Vilgalys R."/>
            <person name="Dunand C."/>
            <person name="Henrissat B."/>
            <person name="Grigoriev I.V."/>
            <person name="Hibbett D."/>
            <person name="Nagy L.G."/>
            <person name="Martin F.M."/>
        </authorList>
    </citation>
    <scope>NUCLEOTIDE SEQUENCE</scope>
    <source>
        <strain evidence="3">Prilba</strain>
    </source>
</reference>